<dbReference type="Proteomes" id="UP001358586">
    <property type="component" value="Chromosome 8"/>
</dbReference>
<comment type="caution">
    <text evidence="1">The sequence shown here is derived from an EMBL/GenBank/DDBJ whole genome shotgun (WGS) entry which is preliminary data.</text>
</comment>
<proteinExistence type="predicted"/>
<evidence type="ECO:0000313" key="2">
    <source>
        <dbReference type="Proteomes" id="UP001358586"/>
    </source>
</evidence>
<organism evidence="1 2">
    <name type="scientific">Gossypium arboreum</name>
    <name type="common">Tree cotton</name>
    <name type="synonym">Gossypium nanking</name>
    <dbReference type="NCBI Taxonomy" id="29729"/>
    <lineage>
        <taxon>Eukaryota</taxon>
        <taxon>Viridiplantae</taxon>
        <taxon>Streptophyta</taxon>
        <taxon>Embryophyta</taxon>
        <taxon>Tracheophyta</taxon>
        <taxon>Spermatophyta</taxon>
        <taxon>Magnoliopsida</taxon>
        <taxon>eudicotyledons</taxon>
        <taxon>Gunneridae</taxon>
        <taxon>Pentapetalae</taxon>
        <taxon>rosids</taxon>
        <taxon>malvids</taxon>
        <taxon>Malvales</taxon>
        <taxon>Malvaceae</taxon>
        <taxon>Malvoideae</taxon>
        <taxon>Gossypium</taxon>
    </lineage>
</organism>
<gene>
    <name evidence="1" type="ORF">PVK06_027563</name>
</gene>
<sequence length="168" mass="18692">MEPLLFDFKDFSDINDFDFMCNGNDIMVNEAYTNLSKGIKDIGPAGGSNNNQPIIDEPNSNQILPAPCNELHESPPSASKPSQMPKTLLPLNQLIASPDLPNESFLYGWISDLNLKQPIFLVFEGNNLSLENDDDACQTTSPHFIPLIMERTNSFPLPLVTLSKLYAY</sequence>
<reference evidence="1 2" key="1">
    <citation type="submission" date="2023-03" db="EMBL/GenBank/DDBJ databases">
        <title>WGS of Gossypium arboreum.</title>
        <authorList>
            <person name="Yu D."/>
        </authorList>
    </citation>
    <scope>NUCLEOTIDE SEQUENCE [LARGE SCALE GENOMIC DNA]</scope>
    <source>
        <tissue evidence="1">Leaf</tissue>
    </source>
</reference>
<name>A0ABR0P0K9_GOSAR</name>
<keyword evidence="2" id="KW-1185">Reference proteome</keyword>
<protein>
    <submittedName>
        <fullName evidence="1">Uncharacterized protein</fullName>
    </submittedName>
</protein>
<accession>A0ABR0P0K9</accession>
<dbReference type="EMBL" id="JARKNE010000008">
    <property type="protein sequence ID" value="KAK5812150.1"/>
    <property type="molecule type" value="Genomic_DNA"/>
</dbReference>
<evidence type="ECO:0000313" key="1">
    <source>
        <dbReference type="EMBL" id="KAK5812150.1"/>
    </source>
</evidence>